<dbReference type="Proteomes" id="UP000027093">
    <property type="component" value="Chromosome"/>
</dbReference>
<dbReference type="KEGG" id="nvn:NVIE_028910"/>
<gene>
    <name evidence="1" type="ORF">NVIE_028910</name>
</gene>
<evidence type="ECO:0008006" key="3">
    <source>
        <dbReference type="Google" id="ProtNLM"/>
    </source>
</evidence>
<dbReference type="HOGENOM" id="CLU_611960_0_0_2"/>
<dbReference type="EMBL" id="CP007536">
    <property type="protein sequence ID" value="AIC17167.1"/>
    <property type="molecule type" value="Genomic_DNA"/>
</dbReference>
<reference evidence="1 2" key="1">
    <citation type="journal article" date="2014" name="Int. J. Syst. Evol. Microbiol.">
        <title>Nitrososphaera viennensis gen. nov., sp. nov., an aerobic and mesophilic, ammonia-oxidizing archaeon from soil and a member of the archaeal phylum Thaumarchaeota.</title>
        <authorList>
            <person name="Stieglmeier M."/>
            <person name="Klingl A."/>
            <person name="Alves R.J."/>
            <person name="Rittmann S.K."/>
            <person name="Melcher M."/>
            <person name="Leisch N."/>
            <person name="Schleper C."/>
        </authorList>
    </citation>
    <scope>NUCLEOTIDE SEQUENCE [LARGE SCALE GENOMIC DNA]</scope>
    <source>
        <strain evidence="1">EN76</strain>
    </source>
</reference>
<name>A0A060HVU0_9ARCH</name>
<dbReference type="AlphaFoldDB" id="A0A060HVU0"/>
<proteinExistence type="predicted"/>
<dbReference type="OrthoDB" id="378299at2157"/>
<dbReference type="GeneID" id="74948125"/>
<evidence type="ECO:0000313" key="1">
    <source>
        <dbReference type="EMBL" id="AIC17167.1"/>
    </source>
</evidence>
<sequence length="447" mass="51026">MANKDRSEAEEQERLDYIFQHNYNRIEQAAKRLERKGGQFSMKISAEKGESVQSEYTVPDEDATMEFALALARFALPDTSYTIDHWLKFLRELAGEKHSLEFDKIEKTLQQIREGNTLLTLNQEKITDAKAYEIMARQVVFANDTDAIAYEQELLKHGDIIRQFMWMKYDSYCLGLWQLLQWVHDYRKKHGIRAAHVNRETICIYCKATQGDFDHVEHTIPESLGNEYGFLPRGYVCGDCMAALNSIEDGINDMLPFSLALITTSIGNKKGKLPSLKSPEIHIQKKSPNKLVFKSFGKKGELREEPVQGGGHKISITVSGRFDVHRIARMLSKAALGTIALVKGRDAVLDAKFDDIRRYIIKGGTFPNKLMIFKEGLPSPRMEAEWYEVEGVPVVKLIVLGFIFIVILGERPKFDPRDELKPHIMMYDLSLEKPEAAVEKMDGTNQT</sequence>
<accession>A0A060HVU0</accession>
<keyword evidence="2" id="KW-1185">Reference proteome</keyword>
<organism evidence="1 2">
    <name type="scientific">Nitrososphaera viennensis EN76</name>
    <dbReference type="NCBI Taxonomy" id="926571"/>
    <lineage>
        <taxon>Archaea</taxon>
        <taxon>Nitrososphaerota</taxon>
        <taxon>Nitrososphaeria</taxon>
        <taxon>Nitrososphaerales</taxon>
        <taxon>Nitrososphaeraceae</taxon>
        <taxon>Nitrososphaera</taxon>
    </lineage>
</organism>
<dbReference type="RefSeq" id="WP_075055775.1">
    <property type="nucleotide sequence ID" value="NZ_CP007536.1"/>
</dbReference>
<dbReference type="STRING" id="926571.NVIE_028910"/>
<evidence type="ECO:0000313" key="2">
    <source>
        <dbReference type="Proteomes" id="UP000027093"/>
    </source>
</evidence>
<protein>
    <recommendedName>
        <fullName evidence="3">HNH endonuclease 5 domain-containing protein</fullName>
    </recommendedName>
</protein>